<organism evidence="6 7">
    <name type="scientific">Lentinula edodes</name>
    <name type="common">Shiitake mushroom</name>
    <name type="synonym">Lentinus edodes</name>
    <dbReference type="NCBI Taxonomy" id="5353"/>
    <lineage>
        <taxon>Eukaryota</taxon>
        <taxon>Fungi</taxon>
        <taxon>Dikarya</taxon>
        <taxon>Basidiomycota</taxon>
        <taxon>Agaricomycotina</taxon>
        <taxon>Agaricomycetes</taxon>
        <taxon>Agaricomycetidae</taxon>
        <taxon>Agaricales</taxon>
        <taxon>Marasmiineae</taxon>
        <taxon>Omphalotaceae</taxon>
        <taxon>Lentinula</taxon>
    </lineage>
</organism>
<dbReference type="CDD" id="cd00060">
    <property type="entry name" value="FHA"/>
    <property type="match status" value="1"/>
</dbReference>
<dbReference type="Gene3D" id="1.20.5.340">
    <property type="match status" value="1"/>
</dbReference>
<feature type="compositionally biased region" description="Polar residues" evidence="2">
    <location>
        <begin position="701"/>
        <end position="713"/>
    </location>
</feature>
<feature type="compositionally biased region" description="Low complexity" evidence="2">
    <location>
        <begin position="766"/>
        <end position="775"/>
    </location>
</feature>
<feature type="compositionally biased region" description="Pro residues" evidence="2">
    <location>
        <begin position="738"/>
        <end position="747"/>
    </location>
</feature>
<comment type="caution">
    <text evidence="6">The sequence shown here is derived from an EMBL/GenBank/DDBJ whole genome shotgun (WGS) entry which is preliminary data.</text>
</comment>
<dbReference type="EMBL" id="BDGU01000407">
    <property type="protein sequence ID" value="GAW07208.1"/>
    <property type="molecule type" value="Genomic_DNA"/>
</dbReference>
<feature type="coiled-coil region" evidence="1">
    <location>
        <begin position="1226"/>
        <end position="1302"/>
    </location>
</feature>
<feature type="transmembrane region" description="Helical" evidence="3">
    <location>
        <begin position="1381"/>
        <end position="1403"/>
    </location>
</feature>
<dbReference type="Gene3D" id="2.60.200.20">
    <property type="match status" value="1"/>
</dbReference>
<evidence type="ECO:0000256" key="4">
    <source>
        <dbReference type="SAM" id="SignalP"/>
    </source>
</evidence>
<protein>
    <recommendedName>
        <fullName evidence="5">FHA domain-containing protein</fullName>
    </recommendedName>
</protein>
<feature type="compositionally biased region" description="Polar residues" evidence="2">
    <location>
        <begin position="234"/>
        <end position="256"/>
    </location>
</feature>
<dbReference type="InterPro" id="IPR000253">
    <property type="entry name" value="FHA_dom"/>
</dbReference>
<evidence type="ECO:0000256" key="1">
    <source>
        <dbReference type="SAM" id="Coils"/>
    </source>
</evidence>
<feature type="region of interest" description="Disordered" evidence="2">
    <location>
        <begin position="655"/>
        <end position="780"/>
    </location>
</feature>
<evidence type="ECO:0000256" key="3">
    <source>
        <dbReference type="SAM" id="Phobius"/>
    </source>
</evidence>
<feature type="region of interest" description="Disordered" evidence="2">
    <location>
        <begin position="522"/>
        <end position="548"/>
    </location>
</feature>
<dbReference type="STRING" id="5353.A0A1Q3EJ08"/>
<keyword evidence="3" id="KW-0472">Membrane</keyword>
<feature type="compositionally biased region" description="Polar residues" evidence="2">
    <location>
        <begin position="655"/>
        <end position="665"/>
    </location>
</feature>
<dbReference type="Pfam" id="PF00498">
    <property type="entry name" value="FHA"/>
    <property type="match status" value="1"/>
</dbReference>
<dbReference type="Gene3D" id="1.20.58.130">
    <property type="match status" value="1"/>
</dbReference>
<feature type="compositionally biased region" description="Basic and acidic residues" evidence="2">
    <location>
        <begin position="719"/>
        <end position="733"/>
    </location>
</feature>
<feature type="region of interest" description="Disordered" evidence="2">
    <location>
        <begin position="310"/>
        <end position="332"/>
    </location>
</feature>
<feature type="transmembrane region" description="Helical" evidence="3">
    <location>
        <begin position="65"/>
        <end position="88"/>
    </location>
</feature>
<keyword evidence="1" id="KW-0175">Coiled coil</keyword>
<feature type="compositionally biased region" description="Low complexity" evidence="2">
    <location>
        <begin position="526"/>
        <end position="539"/>
    </location>
</feature>
<keyword evidence="3" id="KW-1133">Transmembrane helix</keyword>
<keyword evidence="7" id="KW-1185">Reference proteome</keyword>
<feature type="compositionally biased region" description="Low complexity" evidence="2">
    <location>
        <begin position="194"/>
        <end position="204"/>
    </location>
</feature>
<feature type="coiled-coil region" evidence="1">
    <location>
        <begin position="1077"/>
        <end position="1146"/>
    </location>
</feature>
<dbReference type="PROSITE" id="PS50006">
    <property type="entry name" value="FHA_DOMAIN"/>
    <property type="match status" value="1"/>
</dbReference>
<dbReference type="InterPro" id="IPR008984">
    <property type="entry name" value="SMAD_FHA_dom_sf"/>
</dbReference>
<name>A0A1Q3EJ08_LENED</name>
<keyword evidence="4" id="KW-0732">Signal</keyword>
<dbReference type="SUPFAM" id="SSF49879">
    <property type="entry name" value="SMAD/FHA domain"/>
    <property type="match status" value="1"/>
</dbReference>
<feature type="domain" description="FHA" evidence="5">
    <location>
        <begin position="419"/>
        <end position="475"/>
    </location>
</feature>
<evidence type="ECO:0000256" key="2">
    <source>
        <dbReference type="SAM" id="MobiDB-lite"/>
    </source>
</evidence>
<sequence>MKGTTLMIGQGGFAFGTSKGYHSQAWSLMVVLLLSSYSVEGVAAAQVCTTNSDGTTVCHDKLSGGAIAAIVITILLVLLLCAAIYYFLRRTRRLTSHAPTWVIPPLAFSSHGRRRDEEEGDDDSDDDKYLSVEKNQIQGPTWEARYDPSSAPLPGKGSSSSSWSSRLRSIKSGSRSGSEYGSYDYAPASAPGHGRSSNSRGSSSIKKPRSAGAEPSMKSSPMSKGKVHWGSLIHGSQSKNGSRSAGPSSHGIQQLSAPVKPARSRPSPGLHIIAEGPGGFYNAPVIPPITPHTPRTPSRLGTAPPLSAGPGFSSAPIPPRTPRTAGAITPLTPRPLPAYSPVTPRGHMAFNNEIIHLVFTLFTEESPTMIEDDIQFLGFSTPRPRPSVQAVTGFDLHIEKNGAESGHCMMFRRVNTNTVVVGRKQPQHGSDIYDSDSSSAMFRCPVVSRAHAKFTFSESGLLYVTDTSSHHGTHIRRPTDLTSRPIPTETLVQVHNGDVVVFGKSVGLRASLNPFPAPQVVTDYDSSANSNESPSPSYDHSSDHESDIVEIPPPPKLSLSTVIPSVNSALRTLTLPILNVPGTEANRDHLSLPALSFSPSMSNSKFNQPQADKTTIEAVNDVDAYTNDIFDFGSPIHPLEDSFAIRPQTTRALRSRTKMSMNTLFQHGRPDRPPRRKSKSWSMSPMDLATPSPPPSPPKSVGNNDNSLTSTDTPLVISEPRRDSSYSNAHHESWSPLSTPPPLPSSPPMRSLQHFSSPPALLNRISNSSQSSSQSTCAVNCSPEEPILRPLSLMMRMIDSVQTSSRPASTCSKEQESSVAVLVEEAPEHDSRDPEDNTDMLVSIEDELGPHAEGCLTEEPPSVVTDNIEDEDRLGMDEQVFDEVDINRSGVQEEPENVEEPNSSMIDLQVMSATSSPVTSVLQRAGAAFSSLKERFSGSNIEIISKEPTDGAHASAVGLTSEARETDSNEDLHKIDKELLSVKNDLATIRLRHRKYRTRFNDNVVTMNTKLAQLNTLSSSLSTTKDHLSGLDSNLATIQTDIDWVKGDLDGIRSDVDEARGNVDQVRSDTDGNRMDIDGLRNDVESIRGEFDSLRGEVDGVKDECDIVHGDSAGFQSEINEVRSDVEGMRMELNDMRRDVDDLMGQQSLKGDAAVHGKEELSNLRQEWIKWKEDAKVDAHITQARTQNAIDAVHTRGDSLPITELQDCRAGLAIAEADIKALYRQIGDANNLLDTQEEMLTVLQRQDISENTPLRVMVDELHKLQEKSVAELKATESARSEAENELRIIVALRQEIEQTAAQTTSQNHLVRSSLKRKHADDSDDSIGEGSVINVGSFTNNSVRACGIIGDDFTTSTVSSDADGILIPFPKRVRRLERARRIGTVAVQTATVATVGAIAAWAALAFS</sequence>
<gene>
    <name evidence="6" type="ORF">LENED_009183</name>
</gene>
<feature type="region of interest" description="Disordered" evidence="2">
    <location>
        <begin position="140"/>
        <end position="270"/>
    </location>
</feature>
<feature type="compositionally biased region" description="Low complexity" evidence="2">
    <location>
        <begin position="215"/>
        <end position="224"/>
    </location>
</feature>
<evidence type="ECO:0000313" key="6">
    <source>
        <dbReference type="EMBL" id="GAW07208.1"/>
    </source>
</evidence>
<feature type="compositionally biased region" description="Low complexity" evidence="2">
    <location>
        <begin position="148"/>
        <end position="185"/>
    </location>
</feature>
<proteinExistence type="predicted"/>
<keyword evidence="3" id="KW-0812">Transmembrane</keyword>
<evidence type="ECO:0000259" key="5">
    <source>
        <dbReference type="PROSITE" id="PS50006"/>
    </source>
</evidence>
<feature type="signal peptide" evidence="4">
    <location>
        <begin position="1"/>
        <end position="44"/>
    </location>
</feature>
<evidence type="ECO:0000313" key="7">
    <source>
        <dbReference type="Proteomes" id="UP000188533"/>
    </source>
</evidence>
<accession>A0A1Q3EJ08</accession>
<reference evidence="6 7" key="1">
    <citation type="submission" date="2016-08" db="EMBL/GenBank/DDBJ databases">
        <authorList>
            <consortium name="Lentinula edodes genome sequencing consortium"/>
            <person name="Sakamoto Y."/>
            <person name="Nakade K."/>
            <person name="Sato S."/>
            <person name="Yoshida Y."/>
            <person name="Miyazaki K."/>
            <person name="Natsume S."/>
            <person name="Konno N."/>
        </authorList>
    </citation>
    <scope>NUCLEOTIDE SEQUENCE [LARGE SCALE GENOMIC DNA]</scope>
    <source>
        <strain evidence="6 7">NBRC 111202</strain>
    </source>
</reference>
<feature type="chain" id="PRO_5012885348" description="FHA domain-containing protein" evidence="4">
    <location>
        <begin position="45"/>
        <end position="1406"/>
    </location>
</feature>
<feature type="region of interest" description="Disordered" evidence="2">
    <location>
        <begin position="1303"/>
        <end position="1325"/>
    </location>
</feature>
<dbReference type="Proteomes" id="UP000188533">
    <property type="component" value="Unassembled WGS sequence"/>
</dbReference>
<reference evidence="6 7" key="2">
    <citation type="submission" date="2017-02" db="EMBL/GenBank/DDBJ databases">
        <title>A genome survey and senescence transcriptome analysis in Lentinula edodes.</title>
        <authorList>
            <person name="Sakamoto Y."/>
            <person name="Nakade K."/>
            <person name="Sato S."/>
            <person name="Yoshida Y."/>
            <person name="Miyazaki K."/>
            <person name="Natsume S."/>
            <person name="Konno N."/>
        </authorList>
    </citation>
    <scope>NUCLEOTIDE SEQUENCE [LARGE SCALE GENOMIC DNA]</scope>
    <source>
        <strain evidence="6 7">NBRC 111202</strain>
    </source>
</reference>